<keyword evidence="1" id="KW-0812">Transmembrane</keyword>
<comment type="caution">
    <text evidence="3">The sequence shown here is derived from an EMBL/GenBank/DDBJ whole genome shotgun (WGS) entry which is preliminary data.</text>
</comment>
<feature type="domain" description="Transposase IS4-like" evidence="2">
    <location>
        <begin position="97"/>
        <end position="301"/>
    </location>
</feature>
<evidence type="ECO:0000313" key="4">
    <source>
        <dbReference type="Proteomes" id="UP000241120"/>
    </source>
</evidence>
<dbReference type="EMBL" id="NEXG01000005">
    <property type="protein sequence ID" value="PSO02730.1"/>
    <property type="molecule type" value="Genomic_DNA"/>
</dbReference>
<dbReference type="PANTHER" id="PTHR33252">
    <property type="entry name" value="THIRD ORF IN TRANSPOSON ISC1160"/>
    <property type="match status" value="1"/>
</dbReference>
<accession>A0A2R6BVP9</accession>
<evidence type="ECO:0000313" key="3">
    <source>
        <dbReference type="EMBL" id="PSO02730.1"/>
    </source>
</evidence>
<evidence type="ECO:0000259" key="2">
    <source>
        <dbReference type="Pfam" id="PF01609"/>
    </source>
</evidence>
<dbReference type="AlphaFoldDB" id="A0A2R6BVP9"/>
<dbReference type="Pfam" id="PF01609">
    <property type="entry name" value="DDE_Tnp_1"/>
    <property type="match status" value="1"/>
</dbReference>
<dbReference type="GO" id="GO:0006313">
    <property type="term" value="P:DNA transposition"/>
    <property type="evidence" value="ECO:0007669"/>
    <property type="project" value="InterPro"/>
</dbReference>
<gene>
    <name evidence="3" type="ORF">B9Q05_04285</name>
</gene>
<dbReference type="SUPFAM" id="SSF53098">
    <property type="entry name" value="Ribonuclease H-like"/>
    <property type="match status" value="1"/>
</dbReference>
<dbReference type="PANTHER" id="PTHR33252:SF2">
    <property type="entry name" value="TRANSPOSASE IS4-LIKE DOMAIN-CONTAINING PROTEIN"/>
    <property type="match status" value="1"/>
</dbReference>
<feature type="transmembrane region" description="Helical" evidence="1">
    <location>
        <begin position="291"/>
        <end position="308"/>
    </location>
</feature>
<organism evidence="3 4">
    <name type="scientific">Candidatus Marsarchaeota G2 archaeon ECH_B_1</name>
    <dbReference type="NCBI Taxonomy" id="1978159"/>
    <lineage>
        <taxon>Archaea</taxon>
        <taxon>Candidatus Marsarchaeota</taxon>
        <taxon>Candidatus Marsarchaeota group 2</taxon>
    </lineage>
</organism>
<dbReference type="GO" id="GO:0003677">
    <property type="term" value="F:DNA binding"/>
    <property type="evidence" value="ECO:0007669"/>
    <property type="project" value="InterPro"/>
</dbReference>
<keyword evidence="1" id="KW-1133">Transmembrane helix</keyword>
<feature type="transmembrane region" description="Helical" evidence="1">
    <location>
        <begin position="320"/>
        <end position="336"/>
    </location>
</feature>
<protein>
    <recommendedName>
        <fullName evidence="2">Transposase IS4-like domain-containing protein</fullName>
    </recommendedName>
</protein>
<sequence>MYTINSILRSNIGNKYLLYVYESINKAMNIKARDSESIKKVIVLSSITNSYVEGTASSIDVCGQTVRNNLKEQDPERVLKYNEEILKKMREMGALKKPVIVAMDWHDIMFYGDVNAEGVKGTKHKNGTNWAYQFATAAVVIGDEKLTVAVTPVNNESRVEHVRRLLSKVFELGIKMKILLLDAGYYTVDIINYLNANGINFIMRAKGEFKEGDDLIYETNSKRKRPDEQATVRIVAVKDRNELSVFATKTHLKPKAIRRIFRKRWAIETSYRMINQFLPKTTSKLYSLRKLYFYLAVLLYNIWVFMNYKREKVTVQYVKFLLMIEALISNVYVTIFR</sequence>
<evidence type="ECO:0000256" key="1">
    <source>
        <dbReference type="SAM" id="Phobius"/>
    </source>
</evidence>
<dbReference type="InterPro" id="IPR012337">
    <property type="entry name" value="RNaseH-like_sf"/>
</dbReference>
<reference evidence="3 4" key="1">
    <citation type="submission" date="2017-04" db="EMBL/GenBank/DDBJ databases">
        <title>Novel microbial lineages endemic to geothermal iron-oxide mats fill important gaps in the evolutionary history of Archaea.</title>
        <authorList>
            <person name="Jay Z.J."/>
            <person name="Beam J.P."/>
            <person name="Dlakic M."/>
            <person name="Rusch D.B."/>
            <person name="Kozubal M.A."/>
            <person name="Inskeep W.P."/>
        </authorList>
    </citation>
    <scope>NUCLEOTIDE SEQUENCE [LARGE SCALE GENOMIC DNA]</scope>
    <source>
        <strain evidence="3">ECH_B_1</strain>
    </source>
</reference>
<dbReference type="GO" id="GO:0004803">
    <property type="term" value="F:transposase activity"/>
    <property type="evidence" value="ECO:0007669"/>
    <property type="project" value="InterPro"/>
</dbReference>
<proteinExistence type="predicted"/>
<name>A0A2R6BVP9_9ARCH</name>
<keyword evidence="1" id="KW-0472">Membrane</keyword>
<dbReference type="InterPro" id="IPR002559">
    <property type="entry name" value="Transposase_11"/>
</dbReference>
<dbReference type="Proteomes" id="UP000241120">
    <property type="component" value="Unassembled WGS sequence"/>
</dbReference>